<dbReference type="Proteomes" id="UP000440304">
    <property type="component" value="Unassembled WGS sequence"/>
</dbReference>
<dbReference type="AlphaFoldDB" id="A0A6N8TH86"/>
<dbReference type="InterPro" id="IPR036869">
    <property type="entry name" value="J_dom_sf"/>
</dbReference>
<proteinExistence type="predicted"/>
<dbReference type="RefSeq" id="WP_160787889.1">
    <property type="nucleotide sequence ID" value="NZ_CP086610.1"/>
</dbReference>
<name>A0A6N8TH86_SHIZO</name>
<sequence length="213" mass="24432">MQLPRLKVDVRAYLVTLIMAVQNTQDEEHQHKLFRKYIPFIGDDAASVNYVFDFIRAQKLTASDAARGLRETLRAQRMTDDVIEEAFACICDSVIKSCVIFREIVFYLFDTGIYLGLRTSVVVEIMGDQGYDTGAWKTNHKLADYYAVLGLARTATFHEVATVFRQEVEIFKRLELHSLSENIPSAAQERFEKITDAYAAIRYRVRCPEKAES</sequence>
<dbReference type="Gene3D" id="1.10.287.110">
    <property type="entry name" value="DnaJ domain"/>
    <property type="match status" value="1"/>
</dbReference>
<dbReference type="SUPFAM" id="SSF46565">
    <property type="entry name" value="Chaperone J-domain"/>
    <property type="match status" value="1"/>
</dbReference>
<dbReference type="InterPro" id="IPR001623">
    <property type="entry name" value="DnaJ_domain"/>
</dbReference>
<organism evidence="2 3">
    <name type="scientific">Shinella zoogloeoides</name>
    <name type="common">Crabtreella saccharophila</name>
    <dbReference type="NCBI Taxonomy" id="352475"/>
    <lineage>
        <taxon>Bacteria</taxon>
        <taxon>Pseudomonadati</taxon>
        <taxon>Pseudomonadota</taxon>
        <taxon>Alphaproteobacteria</taxon>
        <taxon>Hyphomicrobiales</taxon>
        <taxon>Rhizobiaceae</taxon>
        <taxon>Shinella</taxon>
    </lineage>
</organism>
<dbReference type="PROSITE" id="PS50076">
    <property type="entry name" value="DNAJ_2"/>
    <property type="match status" value="1"/>
</dbReference>
<evidence type="ECO:0000259" key="1">
    <source>
        <dbReference type="PROSITE" id="PS50076"/>
    </source>
</evidence>
<dbReference type="EMBL" id="WUML01000026">
    <property type="protein sequence ID" value="MXO02637.1"/>
    <property type="molecule type" value="Genomic_DNA"/>
</dbReference>
<accession>A0A6N8TH86</accession>
<feature type="domain" description="J" evidence="1">
    <location>
        <begin position="144"/>
        <end position="213"/>
    </location>
</feature>
<evidence type="ECO:0000313" key="3">
    <source>
        <dbReference type="Proteomes" id="UP000440304"/>
    </source>
</evidence>
<gene>
    <name evidence="2" type="ORF">GR156_20170</name>
</gene>
<reference evidence="2 3" key="1">
    <citation type="submission" date="2019-12" db="EMBL/GenBank/DDBJ databases">
        <title>Shinella granuli gen. nov., sp. nov., and proposal of the reclassification of Zoogloea ramigera ATCC 19623 as Shinella zoogloeoides sp. nov.</title>
        <authorList>
            <person name="Gao J."/>
        </authorList>
    </citation>
    <scope>NUCLEOTIDE SEQUENCE [LARGE SCALE GENOMIC DNA]</scope>
    <source>
        <strain evidence="2 3">DSM 287</strain>
    </source>
</reference>
<protein>
    <recommendedName>
        <fullName evidence="1">J domain-containing protein</fullName>
    </recommendedName>
</protein>
<dbReference type="OrthoDB" id="9779889at2"/>
<evidence type="ECO:0000313" key="2">
    <source>
        <dbReference type="EMBL" id="MXO02637.1"/>
    </source>
</evidence>
<comment type="caution">
    <text evidence="2">The sequence shown here is derived from an EMBL/GenBank/DDBJ whole genome shotgun (WGS) entry which is preliminary data.</text>
</comment>